<feature type="transmembrane region" description="Helical" evidence="1">
    <location>
        <begin position="57"/>
        <end position="77"/>
    </location>
</feature>
<comment type="caution">
    <text evidence="2">The sequence shown here is derived from an EMBL/GenBank/DDBJ whole genome shotgun (WGS) entry which is preliminary data.</text>
</comment>
<dbReference type="RefSeq" id="WP_184718207.1">
    <property type="nucleotide sequence ID" value="NZ_JACHJP010000005.1"/>
</dbReference>
<sequence>MFGKAQEQPLDSPMTRYAGPGVRPLTRVLIGPPGLPLISVTTLAGLLLLYGASAPGGYFMTSIFGGLLAMGVAMVWAPRLLVGLVRADGRPGLRRHWARWVAIPLLGTVTAVLLTFDTSYAVRFALSEKSMEAIARELVAGGKTSADPGWAGLFQVSSVERQGGAVTFVLEDTGFLARYGLTWSPDRKPGVDSDASYRHFTGPWYEWMERF</sequence>
<gene>
    <name evidence="2" type="ORF">FHS44_004813</name>
</gene>
<dbReference type="EMBL" id="JACHJP010000005">
    <property type="protein sequence ID" value="MBB4917693.1"/>
    <property type="molecule type" value="Genomic_DNA"/>
</dbReference>
<evidence type="ECO:0000313" key="2">
    <source>
        <dbReference type="EMBL" id="MBB4917693.1"/>
    </source>
</evidence>
<feature type="transmembrane region" description="Helical" evidence="1">
    <location>
        <begin position="30"/>
        <end position="50"/>
    </location>
</feature>
<keyword evidence="1" id="KW-0812">Transmembrane</keyword>
<reference evidence="2 3" key="1">
    <citation type="submission" date="2020-08" db="EMBL/GenBank/DDBJ databases">
        <title>Genomic Encyclopedia of Type Strains, Phase III (KMG-III): the genomes of soil and plant-associated and newly described type strains.</title>
        <authorList>
            <person name="Whitman W."/>
        </authorList>
    </citation>
    <scope>NUCLEOTIDE SEQUENCE [LARGE SCALE GENOMIC DNA]</scope>
    <source>
        <strain evidence="2 3">CECT 8840</strain>
    </source>
</reference>
<name>A0A7W7QQA6_9ACTN</name>
<evidence type="ECO:0008006" key="4">
    <source>
        <dbReference type="Google" id="ProtNLM"/>
    </source>
</evidence>
<organism evidence="2 3">
    <name type="scientific">Streptosporangium saharense</name>
    <dbReference type="NCBI Taxonomy" id="1706840"/>
    <lineage>
        <taxon>Bacteria</taxon>
        <taxon>Bacillati</taxon>
        <taxon>Actinomycetota</taxon>
        <taxon>Actinomycetes</taxon>
        <taxon>Streptosporangiales</taxon>
        <taxon>Streptosporangiaceae</taxon>
        <taxon>Streptosporangium</taxon>
    </lineage>
</organism>
<keyword evidence="1" id="KW-0472">Membrane</keyword>
<feature type="transmembrane region" description="Helical" evidence="1">
    <location>
        <begin position="97"/>
        <end position="116"/>
    </location>
</feature>
<keyword evidence="1" id="KW-1133">Transmembrane helix</keyword>
<protein>
    <recommendedName>
        <fullName evidence="4">DUF1109 domain-containing protein</fullName>
    </recommendedName>
</protein>
<proteinExistence type="predicted"/>
<dbReference type="AlphaFoldDB" id="A0A7W7QQA6"/>
<dbReference type="Proteomes" id="UP000552644">
    <property type="component" value="Unassembled WGS sequence"/>
</dbReference>
<accession>A0A7W7QQA6</accession>
<evidence type="ECO:0000256" key="1">
    <source>
        <dbReference type="SAM" id="Phobius"/>
    </source>
</evidence>
<keyword evidence="3" id="KW-1185">Reference proteome</keyword>
<evidence type="ECO:0000313" key="3">
    <source>
        <dbReference type="Proteomes" id="UP000552644"/>
    </source>
</evidence>